<keyword evidence="1" id="KW-0802">TPR repeat</keyword>
<dbReference type="InterPro" id="IPR019734">
    <property type="entry name" value="TPR_rpt"/>
</dbReference>
<organism evidence="4 5">
    <name type="scientific">Sinobacterium norvegicum</name>
    <dbReference type="NCBI Taxonomy" id="1641715"/>
    <lineage>
        <taxon>Bacteria</taxon>
        <taxon>Pseudomonadati</taxon>
        <taxon>Pseudomonadota</taxon>
        <taxon>Gammaproteobacteria</taxon>
        <taxon>Cellvibrionales</taxon>
        <taxon>Spongiibacteraceae</taxon>
        <taxon>Sinobacterium</taxon>
    </lineage>
</organism>
<evidence type="ECO:0000256" key="1">
    <source>
        <dbReference type="PROSITE-ProRule" id="PRU00339"/>
    </source>
</evidence>
<evidence type="ECO:0000259" key="3">
    <source>
        <dbReference type="Pfam" id="PF13519"/>
    </source>
</evidence>
<evidence type="ECO:0000256" key="2">
    <source>
        <dbReference type="SAM" id="Phobius"/>
    </source>
</evidence>
<dbReference type="SUPFAM" id="SSF48452">
    <property type="entry name" value="TPR-like"/>
    <property type="match status" value="1"/>
</dbReference>
<protein>
    <recommendedName>
        <fullName evidence="3">VWFA domain-containing protein</fullName>
    </recommendedName>
</protein>
<dbReference type="PROSITE" id="PS50005">
    <property type="entry name" value="TPR"/>
    <property type="match status" value="1"/>
</dbReference>
<dbReference type="Gene3D" id="1.25.40.10">
    <property type="entry name" value="Tetratricopeptide repeat domain"/>
    <property type="match status" value="1"/>
</dbReference>
<keyword evidence="2" id="KW-1133">Transmembrane helix</keyword>
<name>A0ABM9AD35_9GAMM</name>
<dbReference type="Proteomes" id="UP000838100">
    <property type="component" value="Unassembled WGS sequence"/>
</dbReference>
<dbReference type="EMBL" id="CAKLPX010000001">
    <property type="protein sequence ID" value="CAH0991107.1"/>
    <property type="molecule type" value="Genomic_DNA"/>
</dbReference>
<comment type="caution">
    <text evidence="4">The sequence shown here is derived from an EMBL/GenBank/DDBJ whole genome shotgun (WGS) entry which is preliminary data.</text>
</comment>
<dbReference type="InterPro" id="IPR002035">
    <property type="entry name" value="VWF_A"/>
</dbReference>
<feature type="transmembrane region" description="Helical" evidence="2">
    <location>
        <begin position="269"/>
        <end position="285"/>
    </location>
</feature>
<dbReference type="SUPFAM" id="SSF53300">
    <property type="entry name" value="vWA-like"/>
    <property type="match status" value="1"/>
</dbReference>
<dbReference type="InterPro" id="IPR011990">
    <property type="entry name" value="TPR-like_helical_dom_sf"/>
</dbReference>
<proteinExistence type="predicted"/>
<gene>
    <name evidence="4" type="ORF">SIN8267_01208</name>
</gene>
<dbReference type="InterPro" id="IPR036465">
    <property type="entry name" value="vWFA_dom_sf"/>
</dbReference>
<dbReference type="Gene3D" id="3.40.50.410">
    <property type="entry name" value="von Willebrand factor, type A domain"/>
    <property type="match status" value="1"/>
</dbReference>
<keyword evidence="2" id="KW-0812">Transmembrane</keyword>
<accession>A0ABM9AD35</accession>
<dbReference type="PANTHER" id="PTHR22550">
    <property type="entry name" value="SPORE GERMINATION PROTEIN"/>
    <property type="match status" value="1"/>
</dbReference>
<evidence type="ECO:0000313" key="5">
    <source>
        <dbReference type="Proteomes" id="UP000838100"/>
    </source>
</evidence>
<dbReference type="PANTHER" id="PTHR22550:SF14">
    <property type="entry name" value="VWFA DOMAIN-CONTAINING PROTEIN"/>
    <property type="match status" value="1"/>
</dbReference>
<evidence type="ECO:0000313" key="4">
    <source>
        <dbReference type="EMBL" id="CAH0991107.1"/>
    </source>
</evidence>
<dbReference type="Pfam" id="PF13519">
    <property type="entry name" value="VWA_2"/>
    <property type="match status" value="1"/>
</dbReference>
<feature type="transmembrane region" description="Helical" evidence="2">
    <location>
        <begin position="297"/>
        <end position="317"/>
    </location>
</feature>
<keyword evidence="5" id="KW-1185">Reference proteome</keyword>
<keyword evidence="2" id="KW-0472">Membrane</keyword>
<dbReference type="RefSeq" id="WP_237443764.1">
    <property type="nucleotide sequence ID" value="NZ_CAKLPX010000001.1"/>
</dbReference>
<feature type="transmembrane region" description="Helical" evidence="2">
    <location>
        <begin position="60"/>
        <end position="78"/>
    </location>
</feature>
<reference evidence="4" key="1">
    <citation type="submission" date="2021-12" db="EMBL/GenBank/DDBJ databases">
        <authorList>
            <person name="Rodrigo-Torres L."/>
            <person name="Arahal R. D."/>
            <person name="Lucena T."/>
        </authorList>
    </citation>
    <scope>NUCLEOTIDE SEQUENCE</scope>
    <source>
        <strain evidence="4">CECT 8267</strain>
    </source>
</reference>
<feature type="transmembrane region" description="Helical" evidence="2">
    <location>
        <begin position="6"/>
        <end position="26"/>
    </location>
</feature>
<feature type="repeat" description="TPR" evidence="1">
    <location>
        <begin position="387"/>
        <end position="420"/>
    </location>
</feature>
<dbReference type="InterPro" id="IPR050768">
    <property type="entry name" value="UPF0353/GerABKA_families"/>
</dbReference>
<feature type="domain" description="VWFA" evidence="3">
    <location>
        <begin position="93"/>
        <end position="174"/>
    </location>
</feature>
<sequence>MSELHFIRPLWLLLLMPLLTACYLLIKNRPKQALAKIIAPHLLAYFSTGQGQRSRLSPTAVLLAFLVLLVVIAAGPSWQPEPNTQAVDSTPTTIVVDLSSTMAANDIAPNRLENAKLKLLQLLALKQNGPVGVWVYAGSSHLLLPPTVDREVLSLYLSSLSTGLVPRAGKDLAALLARPELQPEVVAGSLLIVSDSLDGANMRALADFNRQPNSQVLFWKFGFEPRLSTSAVKTLQMTGDDSDVQQVVRWLNSYSYFDPADETIQWQEAGYWLVFVAIALALLWFRRGWSVDWRLGSALLLPLVMLLSAAAPAPAMAQPNGDRKQCGHLLMNVLLSPDQQGQWYYQRGNYRCAALLFEDRQWKAQALLKSGQWQWALTLMNKMPESAQRSLNIGLAYANLQRFRSAETWFQHSLEQQPNSQAAQQNLAVLAEVFELMSLRADGQGTAGEDMTADHVLSLQEDMEVEQSEDIEEVINSADLIADEHLTKIWLEQVKSRPEVFLRNKFSLQLQRQSGAQQGADNE</sequence>